<reference evidence="7" key="1">
    <citation type="submission" date="2020-05" db="EMBL/GenBank/DDBJ databases">
        <title>Mycena genomes resolve the evolution of fungal bioluminescence.</title>
        <authorList>
            <person name="Tsai I.J."/>
        </authorList>
    </citation>
    <scope>NUCLEOTIDE SEQUENCE</scope>
    <source>
        <strain evidence="7">171206Taipei</strain>
    </source>
</reference>
<keyword evidence="1" id="KW-0479">Metal-binding</keyword>
<feature type="coiled-coil region" evidence="5">
    <location>
        <begin position="590"/>
        <end position="624"/>
    </location>
</feature>
<evidence type="ECO:0000256" key="1">
    <source>
        <dbReference type="ARBA" id="ARBA00022723"/>
    </source>
</evidence>
<evidence type="ECO:0000313" key="7">
    <source>
        <dbReference type="EMBL" id="KAF7299527.1"/>
    </source>
</evidence>
<dbReference type="Pfam" id="PF01753">
    <property type="entry name" value="zf-MYND"/>
    <property type="match status" value="1"/>
</dbReference>
<feature type="domain" description="MYND-type" evidence="6">
    <location>
        <begin position="411"/>
        <end position="452"/>
    </location>
</feature>
<evidence type="ECO:0000256" key="4">
    <source>
        <dbReference type="PROSITE-ProRule" id="PRU00134"/>
    </source>
</evidence>
<dbReference type="Gene3D" id="6.10.140.2220">
    <property type="match status" value="1"/>
</dbReference>
<evidence type="ECO:0000313" key="8">
    <source>
        <dbReference type="Proteomes" id="UP000636479"/>
    </source>
</evidence>
<evidence type="ECO:0000256" key="3">
    <source>
        <dbReference type="ARBA" id="ARBA00022833"/>
    </source>
</evidence>
<accession>A0A8H6SIL6</accession>
<dbReference type="GeneID" id="59348189"/>
<evidence type="ECO:0000256" key="5">
    <source>
        <dbReference type="SAM" id="Coils"/>
    </source>
</evidence>
<proteinExistence type="predicted"/>
<dbReference type="GO" id="GO:0008270">
    <property type="term" value="F:zinc ion binding"/>
    <property type="evidence" value="ECO:0007669"/>
    <property type="project" value="UniProtKB-KW"/>
</dbReference>
<protein>
    <submittedName>
        <fullName evidence="7">MYND-type domain-containing protein</fullName>
    </submittedName>
</protein>
<sequence length="638" mass="70984">MPHPLLSLRALQKLPVSQRLLAQKAMTGSTDALHRLYDLAYGTPSQGLSFLPVVNHLLAPQRIASFTAADDPHLLTHIAGLVFNLVDACDPLVPKSIYRALWPRMWDCVLAVEKLADTLYDSNPAEAQSILRETCSTLLVVLIPFLSTATPADLGGDPAVLYDLSRLSGRLWAELIQTTFSDSHRQQDLAVWLSSLYRLFGAMRGAKLPAAALIEGFESARTQIDFCKYIVDTIDDSDDEDVLCGLIAMACNIILVRPPASPWAKSLLHHGLLSAVARAFTRVCDLPPSPLSDGLRLIAISLTSSERWLYLPKALDAGLLRVLKQVIDNQNADTYVPVQQLLARLPGSLIYHPVMEALQRQQMDLDGGEATDDSDELHHVWAGFVALAKERLSILEEYQSGEHRPRRMCGSPTCGQIGLERDFRRCSGCSGTLYCDKKCQKVSWAHDHRDGGCALVAMMQHQYRGPAAPFRNKRAEGFLRLIVQRDYRSLKLDILRLTLGSLHSDVRNPPLIVFDYTASTGGRSIRLVPPTQESLVDIYGQSGLVPSLFRGPNKFSASDNDQYVLGLHHIAIMEQDTTYHVDWVLCSPRAAFVKQRLAEISAKMKALEVDVENLRDQAPEVYEELVMLSKEQLDEVYR</sequence>
<evidence type="ECO:0000259" key="6">
    <source>
        <dbReference type="PROSITE" id="PS50865"/>
    </source>
</evidence>
<dbReference type="EMBL" id="JACAZF010000007">
    <property type="protein sequence ID" value="KAF7299527.1"/>
    <property type="molecule type" value="Genomic_DNA"/>
</dbReference>
<keyword evidence="3" id="KW-0862">Zinc</keyword>
<keyword evidence="5" id="KW-0175">Coiled coil</keyword>
<keyword evidence="8" id="KW-1185">Reference proteome</keyword>
<name>A0A8H6SIL6_9AGAR</name>
<dbReference type="PROSITE" id="PS50865">
    <property type="entry name" value="ZF_MYND_2"/>
    <property type="match status" value="1"/>
</dbReference>
<dbReference type="InterPro" id="IPR002893">
    <property type="entry name" value="Znf_MYND"/>
</dbReference>
<dbReference type="AlphaFoldDB" id="A0A8H6SIL6"/>
<dbReference type="SUPFAM" id="SSF144232">
    <property type="entry name" value="HIT/MYND zinc finger-like"/>
    <property type="match status" value="1"/>
</dbReference>
<gene>
    <name evidence="7" type="ORF">MIND_00903100</name>
</gene>
<dbReference type="OrthoDB" id="2876065at2759"/>
<keyword evidence="2 4" id="KW-0863">Zinc-finger</keyword>
<dbReference type="RefSeq" id="XP_037218915.1">
    <property type="nucleotide sequence ID" value="XM_037365673.1"/>
</dbReference>
<organism evidence="7 8">
    <name type="scientific">Mycena indigotica</name>
    <dbReference type="NCBI Taxonomy" id="2126181"/>
    <lineage>
        <taxon>Eukaryota</taxon>
        <taxon>Fungi</taxon>
        <taxon>Dikarya</taxon>
        <taxon>Basidiomycota</taxon>
        <taxon>Agaricomycotina</taxon>
        <taxon>Agaricomycetes</taxon>
        <taxon>Agaricomycetidae</taxon>
        <taxon>Agaricales</taxon>
        <taxon>Marasmiineae</taxon>
        <taxon>Mycenaceae</taxon>
        <taxon>Mycena</taxon>
    </lineage>
</organism>
<dbReference type="Proteomes" id="UP000636479">
    <property type="component" value="Unassembled WGS sequence"/>
</dbReference>
<evidence type="ECO:0000256" key="2">
    <source>
        <dbReference type="ARBA" id="ARBA00022771"/>
    </source>
</evidence>
<comment type="caution">
    <text evidence="7">The sequence shown here is derived from an EMBL/GenBank/DDBJ whole genome shotgun (WGS) entry which is preliminary data.</text>
</comment>